<name>A0A6A6PJD7_9PEZI</name>
<evidence type="ECO:0000256" key="1">
    <source>
        <dbReference type="SAM" id="SignalP"/>
    </source>
</evidence>
<evidence type="ECO:0000313" key="3">
    <source>
        <dbReference type="Proteomes" id="UP000799767"/>
    </source>
</evidence>
<dbReference type="GeneID" id="54478897"/>
<keyword evidence="3" id="KW-1185">Reference proteome</keyword>
<evidence type="ECO:0000313" key="2">
    <source>
        <dbReference type="EMBL" id="KAF2480160.1"/>
    </source>
</evidence>
<gene>
    <name evidence="2" type="ORF">BDY17DRAFT_33236</name>
</gene>
<evidence type="ECO:0008006" key="4">
    <source>
        <dbReference type="Google" id="ProtNLM"/>
    </source>
</evidence>
<feature type="signal peptide" evidence="1">
    <location>
        <begin position="1"/>
        <end position="16"/>
    </location>
</feature>
<dbReference type="AlphaFoldDB" id="A0A6A6PJD7"/>
<feature type="chain" id="PRO_5025384274" description="Secreted protein" evidence="1">
    <location>
        <begin position="17"/>
        <end position="114"/>
    </location>
</feature>
<dbReference type="RefSeq" id="XP_033586730.1">
    <property type="nucleotide sequence ID" value="XM_033737895.1"/>
</dbReference>
<protein>
    <recommendedName>
        <fullName evidence="4">Secreted protein</fullName>
    </recommendedName>
</protein>
<reference evidence="2" key="1">
    <citation type="journal article" date="2020" name="Stud. Mycol.">
        <title>101 Dothideomycetes genomes: a test case for predicting lifestyles and emergence of pathogens.</title>
        <authorList>
            <person name="Haridas S."/>
            <person name="Albert R."/>
            <person name="Binder M."/>
            <person name="Bloem J."/>
            <person name="Labutti K."/>
            <person name="Salamov A."/>
            <person name="Andreopoulos B."/>
            <person name="Baker S."/>
            <person name="Barry K."/>
            <person name="Bills G."/>
            <person name="Bluhm B."/>
            <person name="Cannon C."/>
            <person name="Castanera R."/>
            <person name="Culley D."/>
            <person name="Daum C."/>
            <person name="Ezra D."/>
            <person name="Gonzalez J."/>
            <person name="Henrissat B."/>
            <person name="Kuo A."/>
            <person name="Liang C."/>
            <person name="Lipzen A."/>
            <person name="Lutzoni F."/>
            <person name="Magnuson J."/>
            <person name="Mondo S."/>
            <person name="Nolan M."/>
            <person name="Ohm R."/>
            <person name="Pangilinan J."/>
            <person name="Park H.-J."/>
            <person name="Ramirez L."/>
            <person name="Alfaro M."/>
            <person name="Sun H."/>
            <person name="Tritt A."/>
            <person name="Yoshinaga Y."/>
            <person name="Zwiers L.-H."/>
            <person name="Turgeon B."/>
            <person name="Goodwin S."/>
            <person name="Spatafora J."/>
            <person name="Crous P."/>
            <person name="Grigoriev I."/>
        </authorList>
    </citation>
    <scope>NUCLEOTIDE SEQUENCE</scope>
    <source>
        <strain evidence="2">CBS 113389</strain>
    </source>
</reference>
<sequence length="114" mass="12433">MLSSWALTHLLSVGRAASLGAAKRLLNMSWLESSAWIFQRAPNCPFSLPDVATMMGPDYRPTHFGWRRSPLVSVVDWTRAGVLLALPNHGGNIPIIILAVPRATSAPKLGWNVC</sequence>
<organism evidence="2 3">
    <name type="scientific">Neohortaea acidophila</name>
    <dbReference type="NCBI Taxonomy" id="245834"/>
    <lineage>
        <taxon>Eukaryota</taxon>
        <taxon>Fungi</taxon>
        <taxon>Dikarya</taxon>
        <taxon>Ascomycota</taxon>
        <taxon>Pezizomycotina</taxon>
        <taxon>Dothideomycetes</taxon>
        <taxon>Dothideomycetidae</taxon>
        <taxon>Mycosphaerellales</taxon>
        <taxon>Teratosphaeriaceae</taxon>
        <taxon>Neohortaea</taxon>
    </lineage>
</organism>
<accession>A0A6A6PJD7</accession>
<dbReference type="Proteomes" id="UP000799767">
    <property type="component" value="Unassembled WGS sequence"/>
</dbReference>
<dbReference type="EMBL" id="MU001640">
    <property type="protein sequence ID" value="KAF2480160.1"/>
    <property type="molecule type" value="Genomic_DNA"/>
</dbReference>
<proteinExistence type="predicted"/>
<keyword evidence="1" id="KW-0732">Signal</keyword>